<keyword evidence="2 4" id="KW-1133">Transmembrane helix</keyword>
<evidence type="ECO:0000256" key="2">
    <source>
        <dbReference type="ARBA" id="ARBA00022989"/>
    </source>
</evidence>
<sequence>MIQAALARRERVVGVTVAISSIAVAAMALGLTFPLIGLILEGEGWSRTAIGVNSAMAPLAILITAQFIPLWVNRLGAKKVILAAVLTDVVLLVALKAFQNYYIWLPIRFVMGVAVAALFVTSESWINQVTENHNRGRVMALYNTVLSAAFASGPLLIWVVGVDGWTPFVAGAAIMAAAALPMAFVPVVAPVFEGRPSFSVWRYLWIAPTLAGAMLLYAMIENGSTALMAVFGRRSGLPDAEAVTLISAVVFGGMVFAFPVGWLADRMDRIKLLVILAAAATFLIVLLPGLMDSRPARLLDLFLWGGAAASIYTVAMAIQGERFSGADLVTANAAFGTLYGFGALAGPMVLGASMDYHDPEGFVWAMVAICGTFTVFTIVRQRLKRG</sequence>
<keyword evidence="3 4" id="KW-0472">Membrane</keyword>
<dbReference type="GO" id="GO:0005886">
    <property type="term" value="C:plasma membrane"/>
    <property type="evidence" value="ECO:0007669"/>
    <property type="project" value="TreeGrafter"/>
</dbReference>
<evidence type="ECO:0000259" key="5">
    <source>
        <dbReference type="PROSITE" id="PS50850"/>
    </source>
</evidence>
<dbReference type="PANTHER" id="PTHR23521:SF3">
    <property type="entry name" value="MFS TRANSPORTER"/>
    <property type="match status" value="1"/>
</dbReference>
<dbReference type="Proteomes" id="UP000229498">
    <property type="component" value="Unassembled WGS sequence"/>
</dbReference>
<proteinExistence type="predicted"/>
<feature type="transmembrane region" description="Helical" evidence="4">
    <location>
        <begin position="362"/>
        <end position="379"/>
    </location>
</feature>
<dbReference type="GO" id="GO:0022857">
    <property type="term" value="F:transmembrane transporter activity"/>
    <property type="evidence" value="ECO:0007669"/>
    <property type="project" value="InterPro"/>
</dbReference>
<feature type="transmembrane region" description="Helical" evidence="4">
    <location>
        <begin position="79"/>
        <end position="95"/>
    </location>
</feature>
<evidence type="ECO:0000313" key="7">
    <source>
        <dbReference type="Proteomes" id="UP000229498"/>
    </source>
</evidence>
<dbReference type="Gene3D" id="1.20.1250.20">
    <property type="entry name" value="MFS general substrate transporter like domains"/>
    <property type="match status" value="2"/>
</dbReference>
<feature type="transmembrane region" description="Helical" evidence="4">
    <location>
        <begin position="301"/>
        <end position="318"/>
    </location>
</feature>
<dbReference type="PROSITE" id="PS50850">
    <property type="entry name" value="MFS"/>
    <property type="match status" value="1"/>
</dbReference>
<feature type="transmembrane region" description="Helical" evidence="4">
    <location>
        <begin position="12"/>
        <end position="40"/>
    </location>
</feature>
<dbReference type="RefSeq" id="WP_109795318.1">
    <property type="nucleotide sequence ID" value="NZ_PHIG01000063.1"/>
</dbReference>
<accession>A0A2M9FVV6</accession>
<keyword evidence="1 4" id="KW-0812">Transmembrane</keyword>
<dbReference type="InterPro" id="IPR020846">
    <property type="entry name" value="MFS_dom"/>
</dbReference>
<dbReference type="InterPro" id="IPR011701">
    <property type="entry name" value="MFS"/>
</dbReference>
<feature type="transmembrane region" description="Helical" evidence="4">
    <location>
        <begin position="200"/>
        <end position="220"/>
    </location>
</feature>
<feature type="transmembrane region" description="Helical" evidence="4">
    <location>
        <begin position="140"/>
        <end position="162"/>
    </location>
</feature>
<dbReference type="OrthoDB" id="9797524at2"/>
<evidence type="ECO:0000256" key="1">
    <source>
        <dbReference type="ARBA" id="ARBA00022692"/>
    </source>
</evidence>
<evidence type="ECO:0000313" key="6">
    <source>
        <dbReference type="EMBL" id="PJK27605.1"/>
    </source>
</evidence>
<dbReference type="SUPFAM" id="SSF103473">
    <property type="entry name" value="MFS general substrate transporter"/>
    <property type="match status" value="1"/>
</dbReference>
<keyword evidence="7" id="KW-1185">Reference proteome</keyword>
<reference evidence="6 7" key="1">
    <citation type="submission" date="2017-11" db="EMBL/GenBank/DDBJ databases">
        <title>Draft genome sequence of Rhizobiales bacterium SY3-13.</title>
        <authorList>
            <person name="Sun C."/>
        </authorList>
    </citation>
    <scope>NUCLEOTIDE SEQUENCE [LARGE SCALE GENOMIC DNA]</scope>
    <source>
        <strain evidence="6 7">SY3-13</strain>
    </source>
</reference>
<dbReference type="PANTHER" id="PTHR23521">
    <property type="entry name" value="TRANSPORTER MFS SUPERFAMILY"/>
    <property type="match status" value="1"/>
</dbReference>
<comment type="caution">
    <text evidence="6">The sequence shown here is derived from an EMBL/GenBank/DDBJ whole genome shotgun (WGS) entry which is preliminary data.</text>
</comment>
<gene>
    <name evidence="6" type="ORF">CVT23_22095</name>
</gene>
<dbReference type="CDD" id="cd17477">
    <property type="entry name" value="MFS_YcaD_like"/>
    <property type="match status" value="1"/>
</dbReference>
<feature type="transmembrane region" description="Helical" evidence="4">
    <location>
        <begin position="168"/>
        <end position="188"/>
    </location>
</feature>
<dbReference type="EMBL" id="PHIG01000063">
    <property type="protein sequence ID" value="PJK27605.1"/>
    <property type="molecule type" value="Genomic_DNA"/>
</dbReference>
<feature type="domain" description="Major facilitator superfamily (MFS) profile" evidence="5">
    <location>
        <begin position="1"/>
        <end position="383"/>
    </location>
</feature>
<name>A0A2M9FVV6_9PROT</name>
<protein>
    <recommendedName>
        <fullName evidence="5">Major facilitator superfamily (MFS) profile domain-containing protein</fullName>
    </recommendedName>
</protein>
<dbReference type="Pfam" id="PF07690">
    <property type="entry name" value="MFS_1"/>
    <property type="match status" value="1"/>
</dbReference>
<organism evidence="6 7">
    <name type="scientific">Minwuia thermotolerans</name>
    <dbReference type="NCBI Taxonomy" id="2056226"/>
    <lineage>
        <taxon>Bacteria</taxon>
        <taxon>Pseudomonadati</taxon>
        <taxon>Pseudomonadota</taxon>
        <taxon>Alphaproteobacteria</taxon>
        <taxon>Minwuiales</taxon>
        <taxon>Minwuiaceae</taxon>
        <taxon>Minwuia</taxon>
    </lineage>
</organism>
<dbReference type="InterPro" id="IPR036259">
    <property type="entry name" value="MFS_trans_sf"/>
</dbReference>
<feature type="transmembrane region" description="Helical" evidence="4">
    <location>
        <begin position="270"/>
        <end position="289"/>
    </location>
</feature>
<feature type="transmembrane region" description="Helical" evidence="4">
    <location>
        <begin position="330"/>
        <end position="350"/>
    </location>
</feature>
<feature type="transmembrane region" description="Helical" evidence="4">
    <location>
        <begin position="101"/>
        <end position="120"/>
    </location>
</feature>
<evidence type="ECO:0000256" key="3">
    <source>
        <dbReference type="ARBA" id="ARBA00023136"/>
    </source>
</evidence>
<dbReference type="InterPro" id="IPR047200">
    <property type="entry name" value="MFS_YcaD-like"/>
</dbReference>
<feature type="transmembrane region" description="Helical" evidence="4">
    <location>
        <begin position="240"/>
        <end position="263"/>
    </location>
</feature>
<evidence type="ECO:0000256" key="4">
    <source>
        <dbReference type="SAM" id="Phobius"/>
    </source>
</evidence>
<dbReference type="AlphaFoldDB" id="A0A2M9FVV6"/>
<feature type="transmembrane region" description="Helical" evidence="4">
    <location>
        <begin position="52"/>
        <end position="72"/>
    </location>
</feature>